<evidence type="ECO:0000313" key="3">
    <source>
        <dbReference type="EMBL" id="CAI0440644.1"/>
    </source>
</evidence>
<gene>
    <name evidence="3" type="ORF">LITE_LOCUS26591</name>
</gene>
<dbReference type="InterPro" id="IPR025422">
    <property type="entry name" value="TGA_domain"/>
</dbReference>
<evidence type="ECO:0000256" key="1">
    <source>
        <dbReference type="SAM" id="MobiDB-lite"/>
    </source>
</evidence>
<protein>
    <recommendedName>
        <fullName evidence="2">DOG1 domain-containing protein</fullName>
    </recommendedName>
</protein>
<dbReference type="Pfam" id="PF14144">
    <property type="entry name" value="DOG1"/>
    <property type="match status" value="1"/>
</dbReference>
<reference evidence="3" key="1">
    <citation type="submission" date="2022-08" db="EMBL/GenBank/DDBJ databases">
        <authorList>
            <person name="Gutierrez-Valencia J."/>
        </authorList>
    </citation>
    <scope>NUCLEOTIDE SEQUENCE</scope>
</reference>
<dbReference type="GO" id="GO:0043565">
    <property type="term" value="F:sequence-specific DNA binding"/>
    <property type="evidence" value="ECO:0007669"/>
    <property type="project" value="InterPro"/>
</dbReference>
<keyword evidence="4" id="KW-1185">Reference proteome</keyword>
<name>A0AAV0M3P4_9ROSI</name>
<dbReference type="GO" id="GO:0006351">
    <property type="term" value="P:DNA-templated transcription"/>
    <property type="evidence" value="ECO:0007669"/>
    <property type="project" value="InterPro"/>
</dbReference>
<comment type="caution">
    <text evidence="3">The sequence shown here is derived from an EMBL/GenBank/DDBJ whole genome shotgun (WGS) entry which is preliminary data.</text>
</comment>
<dbReference type="PANTHER" id="PTHR46354:SF4">
    <property type="entry name" value="PROTEIN DOG1-LIKE 3"/>
    <property type="match status" value="1"/>
</dbReference>
<dbReference type="AlphaFoldDB" id="A0AAV0M3P4"/>
<sequence length="265" mass="30459">MSTSSFNDFFERWLTEQEHHLESLVVAAANGQAGDGFLRDLKGRVLEHYEEYYRAKSEWAHRDVLAVLSPSWRTSLEEVFLWIGGWRPSTAFHVLYSKSGLQFETQIRDHQGRHNGDSVVADLAGLSPRQFGLIDELQRNTIKEERRLTEKLAKVQESIADVSMVDLTHAVSEMMRRTDDDDDDDVERSSNGVSEEQVERALVPKKRKMEELLRKADDLRVVTLRSIVDEILTPIQAVHFLIAVGELHLRVHDWGKRGDERLQGN</sequence>
<evidence type="ECO:0000259" key="2">
    <source>
        <dbReference type="PROSITE" id="PS51806"/>
    </source>
</evidence>
<dbReference type="PANTHER" id="PTHR46354">
    <property type="entry name" value="DOG1 DOMAIN-CONTAINING PROTEIN"/>
    <property type="match status" value="1"/>
</dbReference>
<accession>A0AAV0M3P4</accession>
<proteinExistence type="predicted"/>
<feature type="region of interest" description="Disordered" evidence="1">
    <location>
        <begin position="175"/>
        <end position="200"/>
    </location>
</feature>
<organism evidence="3 4">
    <name type="scientific">Linum tenue</name>
    <dbReference type="NCBI Taxonomy" id="586396"/>
    <lineage>
        <taxon>Eukaryota</taxon>
        <taxon>Viridiplantae</taxon>
        <taxon>Streptophyta</taxon>
        <taxon>Embryophyta</taxon>
        <taxon>Tracheophyta</taxon>
        <taxon>Spermatophyta</taxon>
        <taxon>Magnoliopsida</taxon>
        <taxon>eudicotyledons</taxon>
        <taxon>Gunneridae</taxon>
        <taxon>Pentapetalae</taxon>
        <taxon>rosids</taxon>
        <taxon>fabids</taxon>
        <taxon>Malpighiales</taxon>
        <taxon>Linaceae</taxon>
        <taxon>Linum</taxon>
    </lineage>
</organism>
<dbReference type="EMBL" id="CAMGYJ010000007">
    <property type="protein sequence ID" value="CAI0440644.1"/>
    <property type="molecule type" value="Genomic_DNA"/>
</dbReference>
<evidence type="ECO:0000313" key="4">
    <source>
        <dbReference type="Proteomes" id="UP001154282"/>
    </source>
</evidence>
<dbReference type="PROSITE" id="PS51806">
    <property type="entry name" value="DOG1"/>
    <property type="match status" value="1"/>
</dbReference>
<dbReference type="Proteomes" id="UP001154282">
    <property type="component" value="Unassembled WGS sequence"/>
</dbReference>
<feature type="domain" description="DOG1" evidence="2">
    <location>
        <begin position="3"/>
        <end position="261"/>
    </location>
</feature>
<dbReference type="InterPro" id="IPR051886">
    <property type="entry name" value="Seed_Dev/Stress_Resp_Reg"/>
</dbReference>